<gene>
    <name evidence="2" type="ORF">BOTBODRAFT_104857</name>
</gene>
<proteinExistence type="predicted"/>
<dbReference type="GO" id="GO:0006508">
    <property type="term" value="P:proteolysis"/>
    <property type="evidence" value="ECO:0007669"/>
    <property type="project" value="InterPro"/>
</dbReference>
<sequence>LNDITMGGNQGCGTPGFTAVPGWDPVTGLGLSLTPIFFHILIICFLCWYRNARF</sequence>
<dbReference type="EMBL" id="KL198022">
    <property type="protein sequence ID" value="KDQ18021.1"/>
    <property type="molecule type" value="Genomic_DNA"/>
</dbReference>
<keyword evidence="1" id="KW-0812">Transmembrane</keyword>
<keyword evidence="1" id="KW-1133">Transmembrane helix</keyword>
<protein>
    <submittedName>
        <fullName evidence="2">Uncharacterized protein</fullName>
    </submittedName>
</protein>
<dbReference type="GO" id="GO:0004252">
    <property type="term" value="F:serine-type endopeptidase activity"/>
    <property type="evidence" value="ECO:0007669"/>
    <property type="project" value="InterPro"/>
</dbReference>
<keyword evidence="3" id="KW-1185">Reference proteome</keyword>
<dbReference type="STRING" id="930990.A0A067N2M1"/>
<evidence type="ECO:0000313" key="3">
    <source>
        <dbReference type="Proteomes" id="UP000027195"/>
    </source>
</evidence>
<accession>A0A067N2M1</accession>
<keyword evidence="1" id="KW-0472">Membrane</keyword>
<dbReference type="Proteomes" id="UP000027195">
    <property type="component" value="Unassembled WGS sequence"/>
</dbReference>
<organism evidence="2 3">
    <name type="scientific">Botryobasidium botryosum (strain FD-172 SS1)</name>
    <dbReference type="NCBI Taxonomy" id="930990"/>
    <lineage>
        <taxon>Eukaryota</taxon>
        <taxon>Fungi</taxon>
        <taxon>Dikarya</taxon>
        <taxon>Basidiomycota</taxon>
        <taxon>Agaricomycotina</taxon>
        <taxon>Agaricomycetes</taxon>
        <taxon>Cantharellales</taxon>
        <taxon>Botryobasidiaceae</taxon>
        <taxon>Botryobasidium</taxon>
    </lineage>
</organism>
<dbReference type="OrthoDB" id="409122at2759"/>
<feature type="non-terminal residue" evidence="2">
    <location>
        <position position="1"/>
    </location>
</feature>
<evidence type="ECO:0000313" key="2">
    <source>
        <dbReference type="EMBL" id="KDQ18021.1"/>
    </source>
</evidence>
<dbReference type="InParanoid" id="A0A067N2M1"/>
<dbReference type="Gene3D" id="3.40.50.200">
    <property type="entry name" value="Peptidase S8/S53 domain"/>
    <property type="match status" value="1"/>
</dbReference>
<dbReference type="HOGENOM" id="CLU_3050022_0_0_1"/>
<dbReference type="InterPro" id="IPR036852">
    <property type="entry name" value="Peptidase_S8/S53_dom_sf"/>
</dbReference>
<evidence type="ECO:0000256" key="1">
    <source>
        <dbReference type="SAM" id="Phobius"/>
    </source>
</evidence>
<feature type="transmembrane region" description="Helical" evidence="1">
    <location>
        <begin position="29"/>
        <end position="49"/>
    </location>
</feature>
<name>A0A067N2M1_BOTB1</name>
<reference evidence="3" key="1">
    <citation type="journal article" date="2014" name="Proc. Natl. Acad. Sci. U.S.A.">
        <title>Extensive sampling of basidiomycete genomes demonstrates inadequacy of the white-rot/brown-rot paradigm for wood decay fungi.</title>
        <authorList>
            <person name="Riley R."/>
            <person name="Salamov A.A."/>
            <person name="Brown D.W."/>
            <person name="Nagy L.G."/>
            <person name="Floudas D."/>
            <person name="Held B.W."/>
            <person name="Levasseur A."/>
            <person name="Lombard V."/>
            <person name="Morin E."/>
            <person name="Otillar R."/>
            <person name="Lindquist E.A."/>
            <person name="Sun H."/>
            <person name="LaButti K.M."/>
            <person name="Schmutz J."/>
            <person name="Jabbour D."/>
            <person name="Luo H."/>
            <person name="Baker S.E."/>
            <person name="Pisabarro A.G."/>
            <person name="Walton J.D."/>
            <person name="Blanchette R.A."/>
            <person name="Henrissat B."/>
            <person name="Martin F."/>
            <person name="Cullen D."/>
            <person name="Hibbett D.S."/>
            <person name="Grigoriev I.V."/>
        </authorList>
    </citation>
    <scope>NUCLEOTIDE SEQUENCE [LARGE SCALE GENOMIC DNA]</scope>
    <source>
        <strain evidence="3">FD-172 SS1</strain>
    </source>
</reference>
<dbReference type="AlphaFoldDB" id="A0A067N2M1"/>